<dbReference type="GO" id="GO:0005125">
    <property type="term" value="F:cytokine activity"/>
    <property type="evidence" value="ECO:0007669"/>
    <property type="project" value="TreeGrafter"/>
</dbReference>
<dbReference type="EMBL" id="QKKF02028860">
    <property type="protein sequence ID" value="RZF35340.1"/>
    <property type="molecule type" value="Genomic_DNA"/>
</dbReference>
<dbReference type="GO" id="GO:0005109">
    <property type="term" value="F:frizzled binding"/>
    <property type="evidence" value="ECO:0007669"/>
    <property type="project" value="TreeGrafter"/>
</dbReference>
<dbReference type="GO" id="GO:0060070">
    <property type="term" value="P:canonical Wnt signaling pathway"/>
    <property type="evidence" value="ECO:0007669"/>
    <property type="project" value="TreeGrafter"/>
</dbReference>
<keyword evidence="4" id="KW-0964">Secreted</keyword>
<organism evidence="11 12">
    <name type="scientific">Laodelphax striatellus</name>
    <name type="common">Small brown planthopper</name>
    <name type="synonym">Delphax striatella</name>
    <dbReference type="NCBI Taxonomy" id="195883"/>
    <lineage>
        <taxon>Eukaryota</taxon>
        <taxon>Metazoa</taxon>
        <taxon>Ecdysozoa</taxon>
        <taxon>Arthropoda</taxon>
        <taxon>Hexapoda</taxon>
        <taxon>Insecta</taxon>
        <taxon>Pterygota</taxon>
        <taxon>Neoptera</taxon>
        <taxon>Paraneoptera</taxon>
        <taxon>Hemiptera</taxon>
        <taxon>Auchenorrhyncha</taxon>
        <taxon>Fulgoroidea</taxon>
        <taxon>Delphacidae</taxon>
        <taxon>Criomorphinae</taxon>
        <taxon>Laodelphax</taxon>
    </lineage>
</organism>
<dbReference type="PANTHER" id="PTHR12027">
    <property type="entry name" value="WNT RELATED"/>
    <property type="match status" value="1"/>
</dbReference>
<name>A0A482WQN3_LAOST</name>
<dbReference type="InParanoid" id="A0A482WQN3"/>
<comment type="function">
    <text evidence="10">Ligand for members of the frizzled family of seven transmembrane receptors.</text>
</comment>
<comment type="caution">
    <text evidence="11">The sequence shown here is derived from an EMBL/GenBank/DDBJ whole genome shotgun (WGS) entry which is preliminary data.</text>
</comment>
<evidence type="ECO:0000256" key="7">
    <source>
        <dbReference type="ARBA" id="ARBA00023157"/>
    </source>
</evidence>
<comment type="similarity">
    <text evidence="2 10">Belongs to the Wnt family.</text>
</comment>
<evidence type="ECO:0000256" key="5">
    <source>
        <dbReference type="ARBA" id="ARBA00022530"/>
    </source>
</evidence>
<keyword evidence="6 10" id="KW-0879">Wnt signaling pathway</keyword>
<dbReference type="FunCoup" id="A0A482WQN3">
    <property type="interactions" value="12"/>
</dbReference>
<dbReference type="SMART" id="SM00097">
    <property type="entry name" value="WNT1"/>
    <property type="match status" value="1"/>
</dbReference>
<evidence type="ECO:0000256" key="3">
    <source>
        <dbReference type="ARBA" id="ARBA00022473"/>
    </source>
</evidence>
<evidence type="ECO:0000256" key="2">
    <source>
        <dbReference type="ARBA" id="ARBA00005683"/>
    </source>
</evidence>
<dbReference type="Proteomes" id="UP000291343">
    <property type="component" value="Unassembled WGS sequence"/>
</dbReference>
<dbReference type="GO" id="GO:0030182">
    <property type="term" value="P:neuron differentiation"/>
    <property type="evidence" value="ECO:0007669"/>
    <property type="project" value="TreeGrafter"/>
</dbReference>
<dbReference type="InterPro" id="IPR005817">
    <property type="entry name" value="Wnt"/>
</dbReference>
<evidence type="ECO:0000313" key="11">
    <source>
        <dbReference type="EMBL" id="RZF35340.1"/>
    </source>
</evidence>
<evidence type="ECO:0000256" key="6">
    <source>
        <dbReference type="ARBA" id="ARBA00022687"/>
    </source>
</evidence>
<evidence type="ECO:0000256" key="8">
    <source>
        <dbReference type="ARBA" id="ARBA00023180"/>
    </source>
</evidence>
<proteinExistence type="inferred from homology"/>
<evidence type="ECO:0000256" key="9">
    <source>
        <dbReference type="ARBA" id="ARBA00023288"/>
    </source>
</evidence>
<dbReference type="Pfam" id="PF00110">
    <property type="entry name" value="wnt"/>
    <property type="match status" value="1"/>
</dbReference>
<dbReference type="InterPro" id="IPR018161">
    <property type="entry name" value="Wnt_CS"/>
</dbReference>
<keyword evidence="12" id="KW-1185">Reference proteome</keyword>
<dbReference type="GO" id="GO:0045165">
    <property type="term" value="P:cell fate commitment"/>
    <property type="evidence" value="ECO:0007669"/>
    <property type="project" value="TreeGrafter"/>
</dbReference>
<dbReference type="STRING" id="195883.A0A482WQN3"/>
<dbReference type="GO" id="GO:0005615">
    <property type="term" value="C:extracellular space"/>
    <property type="evidence" value="ECO:0007669"/>
    <property type="project" value="TreeGrafter"/>
</dbReference>
<evidence type="ECO:0000256" key="4">
    <source>
        <dbReference type="ARBA" id="ARBA00022525"/>
    </source>
</evidence>
<comment type="subcellular location">
    <subcellularLocation>
        <location evidence="1 10">Secreted</location>
        <location evidence="1 10">Extracellular space</location>
        <location evidence="1 10">Extracellular matrix</location>
    </subcellularLocation>
</comment>
<dbReference type="PANTHER" id="PTHR12027:SF112">
    <property type="entry name" value="PROTEIN WNT-2"/>
    <property type="match status" value="1"/>
</dbReference>
<dbReference type="PRINTS" id="PR01349">
    <property type="entry name" value="WNTPROTEIN"/>
</dbReference>
<dbReference type="AlphaFoldDB" id="A0A482WQN3"/>
<dbReference type="PROSITE" id="PS00246">
    <property type="entry name" value="WNT1"/>
    <property type="match status" value="1"/>
</dbReference>
<keyword evidence="7" id="KW-1015">Disulfide bond</keyword>
<keyword evidence="5" id="KW-0272">Extracellular matrix</keyword>
<gene>
    <name evidence="11" type="ORF">LSTR_LSTR003780</name>
</gene>
<keyword evidence="8" id="KW-0325">Glycoprotein</keyword>
<keyword evidence="9" id="KW-0449">Lipoprotein</keyword>
<evidence type="ECO:0000256" key="10">
    <source>
        <dbReference type="RuleBase" id="RU003500"/>
    </source>
</evidence>
<evidence type="ECO:0000313" key="12">
    <source>
        <dbReference type="Proteomes" id="UP000291343"/>
    </source>
</evidence>
<keyword evidence="3 10" id="KW-0217">Developmental protein</keyword>
<protein>
    <recommendedName>
        <fullName evidence="10">Protein Wnt</fullName>
    </recommendedName>
</protein>
<accession>A0A482WQN3</accession>
<sequence length="293" mass="30811">MSSVVALGAGAICGRIPGLTGRQREMCRQAPAAMVAVGDGVRLASHECQHQFRAHRWNCSNLHKANSFAHVVLVGSREAAFTYAIASAGVTWYVAAACSRGNISTCGCAGAGEGGEGAAAAGGSGGGGSASTRWKWAGCSVDAGYGMRLARRFLDAREIEGDARSLMNLHNNRAGRKLVKWSLKSECKCHGVSGSCTMKTCWQTLPAFRQVGDALMHKYWRARSVAAVQSTPAAGGSSLQLALRRAKGGLVEPRRSDLVYLHASPNYCDSNPSSCSLGTVGRTCNRTSKAKTK</sequence>
<reference evidence="11 12" key="1">
    <citation type="journal article" date="2017" name="Gigascience">
        <title>Genome sequence of the small brown planthopper, Laodelphax striatellus.</title>
        <authorList>
            <person name="Zhu J."/>
            <person name="Jiang F."/>
            <person name="Wang X."/>
            <person name="Yang P."/>
            <person name="Bao Y."/>
            <person name="Zhao W."/>
            <person name="Wang W."/>
            <person name="Lu H."/>
            <person name="Wang Q."/>
            <person name="Cui N."/>
            <person name="Li J."/>
            <person name="Chen X."/>
            <person name="Luo L."/>
            <person name="Yu J."/>
            <person name="Kang L."/>
            <person name="Cui F."/>
        </authorList>
    </citation>
    <scope>NUCLEOTIDE SEQUENCE [LARGE SCALE GENOMIC DNA]</scope>
    <source>
        <strain evidence="11">Lst14</strain>
    </source>
</reference>
<evidence type="ECO:0000256" key="1">
    <source>
        <dbReference type="ARBA" id="ARBA00004498"/>
    </source>
</evidence>
<dbReference type="GO" id="GO:0046330">
    <property type="term" value="P:positive regulation of JNK cascade"/>
    <property type="evidence" value="ECO:0007669"/>
    <property type="project" value="TreeGrafter"/>
</dbReference>
<dbReference type="SMR" id="A0A482WQN3"/>
<dbReference type="OrthoDB" id="5945655at2759"/>